<dbReference type="AlphaFoldDB" id="M9R9C5"/>
<name>M9R9C5_9RHOB</name>
<dbReference type="InterPro" id="IPR015223">
    <property type="entry name" value="MipZ"/>
</dbReference>
<organism evidence="1 2">
    <name type="scientific">Octadecabacter antarcticus 307</name>
    <dbReference type="NCBI Taxonomy" id="391626"/>
    <lineage>
        <taxon>Bacteria</taxon>
        <taxon>Pseudomonadati</taxon>
        <taxon>Pseudomonadota</taxon>
        <taxon>Alphaproteobacteria</taxon>
        <taxon>Rhodobacterales</taxon>
        <taxon>Roseobacteraceae</taxon>
        <taxon>Octadecabacter</taxon>
    </lineage>
</organism>
<dbReference type="STRING" id="391626.OAN307_c06280"/>
<gene>
    <name evidence="1" type="primary">mipZ</name>
    <name evidence="1" type="ORF">OAN307_c06280</name>
</gene>
<dbReference type="PANTHER" id="PTHR13696">
    <property type="entry name" value="P-LOOP CONTAINING NUCLEOSIDE TRIPHOSPHATE HYDROLASE"/>
    <property type="match status" value="1"/>
</dbReference>
<dbReference type="CDD" id="cd02042">
    <property type="entry name" value="ParAB_family"/>
    <property type="match status" value="1"/>
</dbReference>
<dbReference type="EMBL" id="CP003740">
    <property type="protein sequence ID" value="AGI66355.1"/>
    <property type="molecule type" value="Genomic_DNA"/>
</dbReference>
<dbReference type="InterPro" id="IPR027417">
    <property type="entry name" value="P-loop_NTPase"/>
</dbReference>
<accession>M9R9C5</accession>
<evidence type="ECO:0000313" key="1">
    <source>
        <dbReference type="EMBL" id="AGI66355.1"/>
    </source>
</evidence>
<dbReference type="SUPFAM" id="SSF52540">
    <property type="entry name" value="P-loop containing nucleoside triphosphate hydrolases"/>
    <property type="match status" value="1"/>
</dbReference>
<dbReference type="Proteomes" id="UP000005307">
    <property type="component" value="Chromosome"/>
</dbReference>
<dbReference type="InterPro" id="IPR050678">
    <property type="entry name" value="DNA_Partitioning_ATPase"/>
</dbReference>
<dbReference type="Gene3D" id="3.40.50.300">
    <property type="entry name" value="P-loop containing nucleotide triphosphate hydrolases"/>
    <property type="match status" value="1"/>
</dbReference>
<keyword evidence="2" id="KW-1185">Reference proteome</keyword>
<dbReference type="Pfam" id="PF09140">
    <property type="entry name" value="MipZ"/>
    <property type="match status" value="1"/>
</dbReference>
<dbReference type="eggNOG" id="COG1192">
    <property type="taxonomic scope" value="Bacteria"/>
</dbReference>
<protein>
    <submittedName>
        <fullName evidence="1">ATPase MipZ</fullName>
    </submittedName>
</protein>
<dbReference type="HOGENOM" id="CLU_080923_0_0_5"/>
<dbReference type="PANTHER" id="PTHR13696:SF96">
    <property type="entry name" value="COBQ_COBB_MIND_PARA NUCLEOTIDE BINDING DOMAIN-CONTAINING PROTEIN"/>
    <property type="match status" value="1"/>
</dbReference>
<reference evidence="1 2" key="1">
    <citation type="journal article" date="2013" name="PLoS ONE">
        <title>Poles Apart: Arctic and Antarctic Octadecabacter strains Share High Genome Plasticity and a New Type of Xanthorhodopsin.</title>
        <authorList>
            <person name="Vollmers J."/>
            <person name="Voget S."/>
            <person name="Dietrich S."/>
            <person name="Gollnow K."/>
            <person name="Smits M."/>
            <person name="Meyer K."/>
            <person name="Brinkhoff T."/>
            <person name="Simon M."/>
            <person name="Daniel R."/>
        </authorList>
    </citation>
    <scope>NUCLEOTIDE SEQUENCE [LARGE SCALE GENOMIC DNA]</scope>
    <source>
        <strain evidence="1 2">307</strain>
    </source>
</reference>
<sequence>MGAGAVAHIIVVGNEKGGAGKSTVSMHVATALSRMGHKVDTLDLDLRQRTLGRYIENRAKFLAEQGLTLPTPTYHNLPEVDPATLKEGENIFDHRLSVAVAGLEPDSDFILIDCPGSHTRLSQVAHSLADTLITPLNDSFIDFDLLAHIDSDGETITRPAVYSQMVWNARQLRAQAGFEPIDWVVVRNRMGAQNMVNKQKMEAAIAKLSKRIGFRTIPGFNERVIFRELFPRGLTLLDLRDIGVKGLNISNVAARQELRELIKSLNLPGVNVDF</sequence>
<dbReference type="KEGG" id="oat:OAN307_c06280"/>
<proteinExistence type="predicted"/>
<evidence type="ECO:0000313" key="2">
    <source>
        <dbReference type="Proteomes" id="UP000005307"/>
    </source>
</evidence>